<dbReference type="PANTHER" id="PTHR10984:SF25">
    <property type="entry name" value="ENDOPLASMIC RETICULUM-GOLGI INTERMEDIATE COMPARTMENT PROTEIN 3"/>
    <property type="match status" value="1"/>
</dbReference>
<dbReference type="InterPro" id="IPR045888">
    <property type="entry name" value="Erv"/>
</dbReference>
<evidence type="ECO:0000256" key="4">
    <source>
        <dbReference type="ARBA" id="ARBA00022989"/>
    </source>
</evidence>
<keyword evidence="10" id="KW-1185">Reference proteome</keyword>
<feature type="domain" description="Endoplasmic reticulum vesicle transporter N-terminal" evidence="8">
    <location>
        <begin position="7"/>
        <end position="94"/>
    </location>
</feature>
<evidence type="ECO:0000256" key="6">
    <source>
        <dbReference type="SAM" id="Phobius"/>
    </source>
</evidence>
<dbReference type="AlphaFoldDB" id="A0AAW1PGM4"/>
<comment type="subcellular location">
    <subcellularLocation>
        <location evidence="1">Membrane</location>
        <topology evidence="1">Multi-pass membrane protein</topology>
    </subcellularLocation>
</comment>
<accession>A0AAW1PGM4</accession>
<dbReference type="GO" id="GO:0005783">
    <property type="term" value="C:endoplasmic reticulum"/>
    <property type="evidence" value="ECO:0007669"/>
    <property type="project" value="TreeGrafter"/>
</dbReference>
<evidence type="ECO:0000256" key="3">
    <source>
        <dbReference type="ARBA" id="ARBA00022692"/>
    </source>
</evidence>
<evidence type="ECO:0000256" key="1">
    <source>
        <dbReference type="ARBA" id="ARBA00004141"/>
    </source>
</evidence>
<evidence type="ECO:0008006" key="11">
    <source>
        <dbReference type="Google" id="ProtNLM"/>
    </source>
</evidence>
<dbReference type="Pfam" id="PF07970">
    <property type="entry name" value="COPIIcoated_ERV"/>
    <property type="match status" value="1"/>
</dbReference>
<gene>
    <name evidence="9" type="ORF">WJX72_007060</name>
</gene>
<keyword evidence="5 6" id="KW-0472">Membrane</keyword>
<dbReference type="Pfam" id="PF13850">
    <property type="entry name" value="ERGIC_N"/>
    <property type="match status" value="1"/>
</dbReference>
<organism evidence="9 10">
    <name type="scientific">[Myrmecia] bisecta</name>
    <dbReference type="NCBI Taxonomy" id="41462"/>
    <lineage>
        <taxon>Eukaryota</taxon>
        <taxon>Viridiplantae</taxon>
        <taxon>Chlorophyta</taxon>
        <taxon>core chlorophytes</taxon>
        <taxon>Trebouxiophyceae</taxon>
        <taxon>Trebouxiales</taxon>
        <taxon>Trebouxiaceae</taxon>
        <taxon>Myrmecia</taxon>
    </lineage>
</organism>
<comment type="caution">
    <text evidence="9">The sequence shown here is derived from an EMBL/GenBank/DDBJ whole genome shotgun (WGS) entry which is preliminary data.</text>
</comment>
<dbReference type="GO" id="GO:0030134">
    <property type="term" value="C:COPII-coated ER to Golgi transport vesicle"/>
    <property type="evidence" value="ECO:0007669"/>
    <property type="project" value="TreeGrafter"/>
</dbReference>
<feature type="domain" description="Endoplasmic reticulum vesicle transporter C-terminal" evidence="7">
    <location>
        <begin position="152"/>
        <end position="340"/>
    </location>
</feature>
<evidence type="ECO:0000256" key="5">
    <source>
        <dbReference type="ARBA" id="ARBA00023136"/>
    </source>
</evidence>
<evidence type="ECO:0000259" key="7">
    <source>
        <dbReference type="Pfam" id="PF07970"/>
    </source>
</evidence>
<keyword evidence="3 6" id="KW-0812">Transmembrane</keyword>
<dbReference type="EMBL" id="JALJOR010000011">
    <property type="protein sequence ID" value="KAK9808960.1"/>
    <property type="molecule type" value="Genomic_DNA"/>
</dbReference>
<protein>
    <recommendedName>
        <fullName evidence="11">Endoplasmic reticulum-Golgi intermediate compartment protein 3</fullName>
    </recommendedName>
</protein>
<evidence type="ECO:0000313" key="9">
    <source>
        <dbReference type="EMBL" id="KAK9808960.1"/>
    </source>
</evidence>
<dbReference type="InterPro" id="IPR012936">
    <property type="entry name" value="Erv_C"/>
</dbReference>
<comment type="similarity">
    <text evidence="2">Belongs to the ERGIC family.</text>
</comment>
<keyword evidence="4 6" id="KW-1133">Transmembrane helix</keyword>
<dbReference type="Proteomes" id="UP001489004">
    <property type="component" value="Unassembled WGS sequence"/>
</dbReference>
<evidence type="ECO:0000256" key="2">
    <source>
        <dbReference type="ARBA" id="ARBA00005648"/>
    </source>
</evidence>
<name>A0AAW1PGM4_9CHLO</name>
<evidence type="ECO:0000313" key="10">
    <source>
        <dbReference type="Proteomes" id="UP001489004"/>
    </source>
</evidence>
<feature type="transmembrane region" description="Helical" evidence="6">
    <location>
        <begin position="321"/>
        <end position="339"/>
    </location>
</feature>
<dbReference type="PANTHER" id="PTHR10984">
    <property type="entry name" value="ENDOPLASMIC RETICULUM-GOLGI INTERMEDIATE COMPARTMENT PROTEIN"/>
    <property type="match status" value="1"/>
</dbReference>
<reference evidence="9 10" key="1">
    <citation type="journal article" date="2024" name="Nat. Commun.">
        <title>Phylogenomics reveals the evolutionary origins of lichenization in chlorophyte algae.</title>
        <authorList>
            <person name="Puginier C."/>
            <person name="Libourel C."/>
            <person name="Otte J."/>
            <person name="Skaloud P."/>
            <person name="Haon M."/>
            <person name="Grisel S."/>
            <person name="Petersen M."/>
            <person name="Berrin J.G."/>
            <person name="Delaux P.M."/>
            <person name="Dal Grande F."/>
            <person name="Keller J."/>
        </authorList>
    </citation>
    <scope>NUCLEOTIDE SEQUENCE [LARGE SCALE GENOMIC DNA]</scope>
    <source>
        <strain evidence="9 10">SAG 2043</strain>
    </source>
</reference>
<dbReference type="GO" id="GO:0016020">
    <property type="term" value="C:membrane"/>
    <property type="evidence" value="ECO:0007669"/>
    <property type="project" value="UniProtKB-SubCell"/>
</dbReference>
<feature type="transmembrane region" description="Helical" evidence="6">
    <location>
        <begin position="27"/>
        <end position="49"/>
    </location>
</feature>
<evidence type="ECO:0000259" key="8">
    <source>
        <dbReference type="Pfam" id="PF13850"/>
    </source>
</evidence>
<dbReference type="InterPro" id="IPR039542">
    <property type="entry name" value="Erv_N"/>
</dbReference>
<proteinExistence type="inferred from homology"/>
<sequence length="354" mass="39968">MKWSKLGKFSAYARAENHLVQQTVHGAVVTCIGVLVAVILVWTELGIYFKPNQLQTQMGVDLTRNELMRITLDMTFPALACPALSLDISDISGEGTSDTSVARNGEIHKWRIDPKGNRIAMGEYIPPKHPGGNMGWVMRRPQDEVNMLNQMVDAHEGCNIVGWIDVQRVAGNFHMSIHADNFMMLRKTQEDLAQAIRDHMYSVDESTGSMQIPTDTTSVNVSHTIRKLAFGAEFPGQVNPLDGFERIVDVESGIFKYFLKVVPTEFQRRNGRHIPANQYAVTEYYSALHKGEMQLPAVWFMYDFSPITVTISEKRRSFLHLLTRLCAVVGGVFAVTGMLDRWVHRLVTWVSKQL</sequence>